<comment type="caution">
    <text evidence="2">The sequence shown here is derived from an EMBL/GenBank/DDBJ whole genome shotgun (WGS) entry which is preliminary data.</text>
</comment>
<feature type="region of interest" description="Disordered" evidence="1">
    <location>
        <begin position="13"/>
        <end position="45"/>
    </location>
</feature>
<sequence length="181" mass="20554">MVNTGVVRCYSDGDASGGSSAQGGGLHRQAGHLAAPEHRGHRPPGEQLRTLGYIGSDLLRSVVVRRRFCKDFTDYMISLVTQAIRNRTPLHVPLTEESLQHIRLCAEFHGRTETLDVRANIFYHFNIPTLSIWRIMSDFPATKLSNCVMLYRVQIGILHFEYVWVFKKGSLNCPRQSDNRK</sequence>
<organism evidence="2 3">
    <name type="scientific">Dreissena polymorpha</name>
    <name type="common">Zebra mussel</name>
    <name type="synonym">Mytilus polymorpha</name>
    <dbReference type="NCBI Taxonomy" id="45954"/>
    <lineage>
        <taxon>Eukaryota</taxon>
        <taxon>Metazoa</taxon>
        <taxon>Spiralia</taxon>
        <taxon>Lophotrochozoa</taxon>
        <taxon>Mollusca</taxon>
        <taxon>Bivalvia</taxon>
        <taxon>Autobranchia</taxon>
        <taxon>Heteroconchia</taxon>
        <taxon>Euheterodonta</taxon>
        <taxon>Imparidentia</taxon>
        <taxon>Neoheterodontei</taxon>
        <taxon>Myida</taxon>
        <taxon>Dreissenoidea</taxon>
        <taxon>Dreissenidae</taxon>
        <taxon>Dreissena</taxon>
    </lineage>
</organism>
<reference evidence="2" key="1">
    <citation type="journal article" date="2019" name="bioRxiv">
        <title>The Genome of the Zebra Mussel, Dreissena polymorpha: A Resource for Invasive Species Research.</title>
        <authorList>
            <person name="McCartney M.A."/>
            <person name="Auch B."/>
            <person name="Kono T."/>
            <person name="Mallez S."/>
            <person name="Zhang Y."/>
            <person name="Obille A."/>
            <person name="Becker A."/>
            <person name="Abrahante J.E."/>
            <person name="Garbe J."/>
            <person name="Badalamenti J.P."/>
            <person name="Herman A."/>
            <person name="Mangelson H."/>
            <person name="Liachko I."/>
            <person name="Sullivan S."/>
            <person name="Sone E.D."/>
            <person name="Koren S."/>
            <person name="Silverstein K.A.T."/>
            <person name="Beckman K.B."/>
            <person name="Gohl D.M."/>
        </authorList>
    </citation>
    <scope>NUCLEOTIDE SEQUENCE</scope>
    <source>
        <strain evidence="2">Duluth1</strain>
        <tissue evidence="2">Whole animal</tissue>
    </source>
</reference>
<reference evidence="2" key="2">
    <citation type="submission" date="2020-11" db="EMBL/GenBank/DDBJ databases">
        <authorList>
            <person name="McCartney M.A."/>
            <person name="Auch B."/>
            <person name="Kono T."/>
            <person name="Mallez S."/>
            <person name="Becker A."/>
            <person name="Gohl D.M."/>
            <person name="Silverstein K.A.T."/>
            <person name="Koren S."/>
            <person name="Bechman K.B."/>
            <person name="Herman A."/>
            <person name="Abrahante J.E."/>
            <person name="Garbe J."/>
        </authorList>
    </citation>
    <scope>NUCLEOTIDE SEQUENCE</scope>
    <source>
        <strain evidence="2">Duluth1</strain>
        <tissue evidence="2">Whole animal</tissue>
    </source>
</reference>
<dbReference type="AlphaFoldDB" id="A0A9D4MKZ2"/>
<evidence type="ECO:0000256" key="1">
    <source>
        <dbReference type="SAM" id="MobiDB-lite"/>
    </source>
</evidence>
<accession>A0A9D4MKZ2</accession>
<keyword evidence="3" id="KW-1185">Reference proteome</keyword>
<gene>
    <name evidence="2" type="ORF">DPMN_002934</name>
</gene>
<evidence type="ECO:0000313" key="3">
    <source>
        <dbReference type="Proteomes" id="UP000828390"/>
    </source>
</evidence>
<dbReference type="Proteomes" id="UP000828390">
    <property type="component" value="Unassembled WGS sequence"/>
</dbReference>
<dbReference type="EMBL" id="JAIWYP010000001">
    <property type="protein sequence ID" value="KAH3879033.1"/>
    <property type="molecule type" value="Genomic_DNA"/>
</dbReference>
<protein>
    <submittedName>
        <fullName evidence="2">Uncharacterized protein</fullName>
    </submittedName>
</protein>
<proteinExistence type="predicted"/>
<name>A0A9D4MKZ2_DREPO</name>
<evidence type="ECO:0000313" key="2">
    <source>
        <dbReference type="EMBL" id="KAH3879033.1"/>
    </source>
</evidence>
<dbReference type="OrthoDB" id="2325716at2759"/>